<dbReference type="GO" id="GO:0003735">
    <property type="term" value="F:structural constituent of ribosome"/>
    <property type="evidence" value="ECO:0007669"/>
    <property type="project" value="InterPro"/>
</dbReference>
<keyword evidence="10" id="KW-1185">Reference proteome</keyword>
<evidence type="ECO:0000256" key="5">
    <source>
        <dbReference type="ARBA" id="ARBA00023128"/>
    </source>
</evidence>
<dbReference type="GO" id="GO:0006412">
    <property type="term" value="P:translation"/>
    <property type="evidence" value="ECO:0007669"/>
    <property type="project" value="TreeGrafter"/>
</dbReference>
<dbReference type="InterPro" id="IPR019373">
    <property type="entry name" value="Ribosomal_mL51"/>
</dbReference>
<organism evidence="9 10">
    <name type="scientific">Parthenolecanium corni</name>
    <dbReference type="NCBI Taxonomy" id="536013"/>
    <lineage>
        <taxon>Eukaryota</taxon>
        <taxon>Metazoa</taxon>
        <taxon>Ecdysozoa</taxon>
        <taxon>Arthropoda</taxon>
        <taxon>Hexapoda</taxon>
        <taxon>Insecta</taxon>
        <taxon>Pterygota</taxon>
        <taxon>Neoptera</taxon>
        <taxon>Paraneoptera</taxon>
        <taxon>Hemiptera</taxon>
        <taxon>Sternorrhyncha</taxon>
        <taxon>Coccoidea</taxon>
        <taxon>Coccidae</taxon>
        <taxon>Parthenolecanium</taxon>
    </lineage>
</organism>
<evidence type="ECO:0000256" key="2">
    <source>
        <dbReference type="ARBA" id="ARBA00010972"/>
    </source>
</evidence>
<dbReference type="PANTHER" id="PTHR13409:SF0">
    <property type="entry name" value="LARGE RIBOSOMAL SUBUNIT PROTEIN ML51"/>
    <property type="match status" value="1"/>
</dbReference>
<evidence type="ECO:0000256" key="3">
    <source>
        <dbReference type="ARBA" id="ARBA00022946"/>
    </source>
</evidence>
<evidence type="ECO:0000313" key="10">
    <source>
        <dbReference type="Proteomes" id="UP001367676"/>
    </source>
</evidence>
<comment type="caution">
    <text evidence="9">The sequence shown here is derived from an EMBL/GenBank/DDBJ whole genome shotgun (WGS) entry which is preliminary data.</text>
</comment>
<dbReference type="GO" id="GO:0005762">
    <property type="term" value="C:mitochondrial large ribosomal subunit"/>
    <property type="evidence" value="ECO:0007669"/>
    <property type="project" value="TreeGrafter"/>
</dbReference>
<evidence type="ECO:0000256" key="7">
    <source>
        <dbReference type="ARBA" id="ARBA00035182"/>
    </source>
</evidence>
<dbReference type="AlphaFoldDB" id="A0AAN9XX15"/>
<dbReference type="PANTHER" id="PTHR13409">
    <property type="entry name" value="MITOCHONDRIAL 39S RIBOSOMAL PROTEIN L51"/>
    <property type="match status" value="1"/>
</dbReference>
<comment type="similarity">
    <text evidence="2">Belongs to the mitochondrion-specific ribosomal protein mL51 family.</text>
</comment>
<evidence type="ECO:0000256" key="8">
    <source>
        <dbReference type="ARBA" id="ARBA00035419"/>
    </source>
</evidence>
<evidence type="ECO:0000256" key="4">
    <source>
        <dbReference type="ARBA" id="ARBA00022980"/>
    </source>
</evidence>
<accession>A0AAN9XX15</accession>
<gene>
    <name evidence="9" type="ORF">V9T40_010144</name>
</gene>
<keyword evidence="3" id="KW-0809">Transit peptide</keyword>
<keyword evidence="6" id="KW-0687">Ribonucleoprotein</keyword>
<dbReference type="EMBL" id="JBBCAQ010000043">
    <property type="protein sequence ID" value="KAK7570777.1"/>
    <property type="molecule type" value="Genomic_DNA"/>
</dbReference>
<reference evidence="9 10" key="1">
    <citation type="submission" date="2024-03" db="EMBL/GenBank/DDBJ databases">
        <title>Adaptation during the transition from Ophiocordyceps entomopathogen to insect associate is accompanied by gene loss and intensified selection.</title>
        <authorList>
            <person name="Ward C.M."/>
            <person name="Onetto C.A."/>
            <person name="Borneman A.R."/>
        </authorList>
    </citation>
    <scope>NUCLEOTIDE SEQUENCE [LARGE SCALE GENOMIC DNA]</scope>
    <source>
        <strain evidence="9">AWRI1</strain>
        <tissue evidence="9">Single Adult Female</tissue>
    </source>
</reference>
<evidence type="ECO:0000256" key="6">
    <source>
        <dbReference type="ARBA" id="ARBA00023274"/>
    </source>
</evidence>
<comment type="subcellular location">
    <subcellularLocation>
        <location evidence="1">Mitochondrion</location>
    </subcellularLocation>
</comment>
<name>A0AAN9XX15_9HEMI</name>
<dbReference type="Pfam" id="PF10244">
    <property type="entry name" value="MRP-L51"/>
    <property type="match status" value="1"/>
</dbReference>
<sequence length="159" mass="19235">MASSGLLSSFVGILRSNWRPQVEAKRFRYWKDLREKGYQRRFGWEDKLPRGLLPRIEGKKLNSMPIYHAKNGFSEERATKGQNDYIDILGDSTLHPARIVSGVPTWLKTFRGNEFRRLVRKEKMFDRGTYPLYRPTKWSKMKTRMDWLWYELNYRRRIR</sequence>
<dbReference type="Proteomes" id="UP001367676">
    <property type="component" value="Unassembled WGS sequence"/>
</dbReference>
<evidence type="ECO:0000256" key="1">
    <source>
        <dbReference type="ARBA" id="ARBA00004173"/>
    </source>
</evidence>
<keyword evidence="4" id="KW-0689">Ribosomal protein</keyword>
<keyword evidence="5" id="KW-0496">Mitochondrion</keyword>
<protein>
    <recommendedName>
        <fullName evidence="7">Large ribosomal subunit protein mL51</fullName>
    </recommendedName>
    <alternativeName>
        <fullName evidence="8">39S ribosomal protein L51, mitochondrial</fullName>
    </alternativeName>
</protein>
<evidence type="ECO:0000313" key="9">
    <source>
        <dbReference type="EMBL" id="KAK7570777.1"/>
    </source>
</evidence>
<proteinExistence type="inferred from homology"/>